<evidence type="ECO:0000313" key="2">
    <source>
        <dbReference type="EMBL" id="MBW0576661.1"/>
    </source>
</evidence>
<accession>A0A9Q3K9W0</accession>
<evidence type="ECO:0000313" key="3">
    <source>
        <dbReference type="Proteomes" id="UP000765509"/>
    </source>
</evidence>
<dbReference type="Proteomes" id="UP000765509">
    <property type="component" value="Unassembled WGS sequence"/>
</dbReference>
<feature type="region of interest" description="Disordered" evidence="1">
    <location>
        <begin position="1"/>
        <end position="78"/>
    </location>
</feature>
<feature type="compositionally biased region" description="Polar residues" evidence="1">
    <location>
        <begin position="50"/>
        <end position="64"/>
    </location>
</feature>
<protein>
    <submittedName>
        <fullName evidence="2">Uncharacterized protein</fullName>
    </submittedName>
</protein>
<evidence type="ECO:0000256" key="1">
    <source>
        <dbReference type="SAM" id="MobiDB-lite"/>
    </source>
</evidence>
<comment type="caution">
    <text evidence="2">The sequence shown here is derived from an EMBL/GenBank/DDBJ whole genome shotgun (WGS) entry which is preliminary data.</text>
</comment>
<name>A0A9Q3K9W0_9BASI</name>
<dbReference type="AlphaFoldDB" id="A0A9Q3K9W0"/>
<dbReference type="EMBL" id="AVOT02098894">
    <property type="protein sequence ID" value="MBW0576661.1"/>
    <property type="molecule type" value="Genomic_DNA"/>
</dbReference>
<gene>
    <name evidence="2" type="ORF">O181_116376</name>
</gene>
<organism evidence="2 3">
    <name type="scientific">Austropuccinia psidii MF-1</name>
    <dbReference type="NCBI Taxonomy" id="1389203"/>
    <lineage>
        <taxon>Eukaryota</taxon>
        <taxon>Fungi</taxon>
        <taxon>Dikarya</taxon>
        <taxon>Basidiomycota</taxon>
        <taxon>Pucciniomycotina</taxon>
        <taxon>Pucciniomycetes</taxon>
        <taxon>Pucciniales</taxon>
        <taxon>Sphaerophragmiaceae</taxon>
        <taxon>Austropuccinia</taxon>
    </lineage>
</organism>
<proteinExistence type="predicted"/>
<sequence>MHRTEPTKYPVPLMPREQTLQQPTPGPRGTQWLEDFFCEPSQHNEPPITGLSQASEYQLPSHENNLTREPDPEVAPTQSLEEPFAFPATPGSFIIIDNTPIGAPLCSPLFPLRSQPPLTPGCQAPLIPTMRLCRNSPTCEQR</sequence>
<keyword evidence="3" id="KW-1185">Reference proteome</keyword>
<reference evidence="2" key="1">
    <citation type="submission" date="2021-03" db="EMBL/GenBank/DDBJ databases">
        <title>Draft genome sequence of rust myrtle Austropuccinia psidii MF-1, a brazilian biotype.</title>
        <authorList>
            <person name="Quecine M.C."/>
            <person name="Pachon D.M.R."/>
            <person name="Bonatelli M.L."/>
            <person name="Correr F.H."/>
            <person name="Franceschini L.M."/>
            <person name="Leite T.F."/>
            <person name="Margarido G.R.A."/>
            <person name="Almeida C.A."/>
            <person name="Ferrarezi J.A."/>
            <person name="Labate C.A."/>
        </authorList>
    </citation>
    <scope>NUCLEOTIDE SEQUENCE</scope>
    <source>
        <strain evidence="2">MF-1</strain>
    </source>
</reference>